<keyword evidence="1" id="KW-0479">Metal-binding</keyword>
<proteinExistence type="predicted"/>
<dbReference type="Proteomes" id="UP001432322">
    <property type="component" value="Unassembled WGS sequence"/>
</dbReference>
<feature type="compositionally biased region" description="Acidic residues" evidence="6">
    <location>
        <begin position="285"/>
        <end position="348"/>
    </location>
</feature>
<dbReference type="EMBL" id="BTSY01000002">
    <property type="protein sequence ID" value="GMT16376.1"/>
    <property type="molecule type" value="Genomic_DNA"/>
</dbReference>
<dbReference type="Gene3D" id="3.30.40.10">
    <property type="entry name" value="Zinc/RING finger domain, C3HC4 (zinc finger)"/>
    <property type="match status" value="1"/>
</dbReference>
<evidence type="ECO:0000313" key="8">
    <source>
        <dbReference type="EMBL" id="GMT16376.1"/>
    </source>
</evidence>
<name>A0AAV5VAJ5_9BILA</name>
<feature type="region of interest" description="Disordered" evidence="6">
    <location>
        <begin position="280"/>
        <end position="357"/>
    </location>
</feature>
<keyword evidence="9" id="KW-1185">Reference proteome</keyword>
<feature type="domain" description="RING-type" evidence="7">
    <location>
        <begin position="78"/>
        <end position="137"/>
    </location>
</feature>
<organism evidence="8 9">
    <name type="scientific">Pristionchus fissidentatus</name>
    <dbReference type="NCBI Taxonomy" id="1538716"/>
    <lineage>
        <taxon>Eukaryota</taxon>
        <taxon>Metazoa</taxon>
        <taxon>Ecdysozoa</taxon>
        <taxon>Nematoda</taxon>
        <taxon>Chromadorea</taxon>
        <taxon>Rhabditida</taxon>
        <taxon>Rhabditina</taxon>
        <taxon>Diplogasteromorpha</taxon>
        <taxon>Diplogasteroidea</taxon>
        <taxon>Neodiplogasteridae</taxon>
        <taxon>Pristionchus</taxon>
    </lineage>
</organism>
<keyword evidence="5" id="KW-0175">Coiled coil</keyword>
<protein>
    <recommendedName>
        <fullName evidence="7">RING-type domain-containing protein</fullName>
    </recommendedName>
</protein>
<evidence type="ECO:0000313" key="9">
    <source>
        <dbReference type="Proteomes" id="UP001432322"/>
    </source>
</evidence>
<dbReference type="GO" id="GO:0008270">
    <property type="term" value="F:zinc ion binding"/>
    <property type="evidence" value="ECO:0007669"/>
    <property type="project" value="UniProtKB-KW"/>
</dbReference>
<dbReference type="AlphaFoldDB" id="A0AAV5VAJ5"/>
<sequence>EYLPDHYALNDFRWEPPERARDRGEIGFGDLLDNLIVADAAVAPAFAAPLFAVPRLWAEPEVEERLDSHSYHESHASCSICALPFKNGAPEGERTAQVLSCSHLVCKSCVAQFKKHHHFNDMDHSFLPQLLPCPVCRTNVQWTNLPECKEIGYLYCQLELINTENEQQLEGLAQARASTRKRLYKHRSSLTSLTQEISTKMRRLTTKADAVSGQILDHSTFAVHQAAIKSIKNVKQGEWIKQEADEEVVHIENRVEEIRGLYAKIEEHLDALLEDIPLTPLELPSMDEDEESGDEDEGEEEQENDIEEESEEDGDAVAKEEDEENIELEEEVEEEEDDEEEEEEEAEVEAQQMAVPREAVGMLIALCLLEKIRSCKK</sequence>
<dbReference type="PROSITE" id="PS50089">
    <property type="entry name" value="ZF_RING_2"/>
    <property type="match status" value="1"/>
</dbReference>
<dbReference type="InterPro" id="IPR001841">
    <property type="entry name" value="Znf_RING"/>
</dbReference>
<dbReference type="PROSITE" id="PS00518">
    <property type="entry name" value="ZF_RING_1"/>
    <property type="match status" value="1"/>
</dbReference>
<dbReference type="SMART" id="SM00184">
    <property type="entry name" value="RING"/>
    <property type="match status" value="1"/>
</dbReference>
<dbReference type="InterPro" id="IPR013083">
    <property type="entry name" value="Znf_RING/FYVE/PHD"/>
</dbReference>
<comment type="caution">
    <text evidence="8">The sequence shown here is derived from an EMBL/GenBank/DDBJ whole genome shotgun (WGS) entry which is preliminary data.</text>
</comment>
<evidence type="ECO:0000259" key="7">
    <source>
        <dbReference type="PROSITE" id="PS50089"/>
    </source>
</evidence>
<reference evidence="8" key="1">
    <citation type="submission" date="2023-10" db="EMBL/GenBank/DDBJ databases">
        <title>Genome assembly of Pristionchus species.</title>
        <authorList>
            <person name="Yoshida K."/>
            <person name="Sommer R.J."/>
        </authorList>
    </citation>
    <scope>NUCLEOTIDE SEQUENCE</scope>
    <source>
        <strain evidence="8">RS5133</strain>
    </source>
</reference>
<evidence type="ECO:0000256" key="5">
    <source>
        <dbReference type="SAM" id="Coils"/>
    </source>
</evidence>
<evidence type="ECO:0000256" key="3">
    <source>
        <dbReference type="ARBA" id="ARBA00022833"/>
    </source>
</evidence>
<dbReference type="SUPFAM" id="SSF57850">
    <property type="entry name" value="RING/U-box"/>
    <property type="match status" value="1"/>
</dbReference>
<keyword evidence="2 4" id="KW-0863">Zinc-finger</keyword>
<dbReference type="InterPro" id="IPR017907">
    <property type="entry name" value="Znf_RING_CS"/>
</dbReference>
<keyword evidence="3" id="KW-0862">Zinc</keyword>
<feature type="non-terminal residue" evidence="8">
    <location>
        <position position="1"/>
    </location>
</feature>
<evidence type="ECO:0000256" key="4">
    <source>
        <dbReference type="PROSITE-ProRule" id="PRU00175"/>
    </source>
</evidence>
<evidence type="ECO:0000256" key="2">
    <source>
        <dbReference type="ARBA" id="ARBA00022771"/>
    </source>
</evidence>
<evidence type="ECO:0000256" key="6">
    <source>
        <dbReference type="SAM" id="MobiDB-lite"/>
    </source>
</evidence>
<gene>
    <name evidence="8" type="ORF">PFISCL1PPCAC_7673</name>
</gene>
<feature type="coiled-coil region" evidence="5">
    <location>
        <begin position="241"/>
        <end position="275"/>
    </location>
</feature>
<evidence type="ECO:0000256" key="1">
    <source>
        <dbReference type="ARBA" id="ARBA00022723"/>
    </source>
</evidence>
<accession>A0AAV5VAJ5</accession>